<comment type="caution">
    <text evidence="2">The sequence shown here is derived from an EMBL/GenBank/DDBJ whole genome shotgun (WGS) entry which is preliminary data.</text>
</comment>
<accession>A0A3D8RL68</accession>
<name>A0A3D8RL68_9EURO</name>
<proteinExistence type="predicted"/>
<keyword evidence="3" id="KW-1185">Reference proteome</keyword>
<evidence type="ECO:0000256" key="1">
    <source>
        <dbReference type="SAM" id="MobiDB-lite"/>
    </source>
</evidence>
<dbReference type="EMBL" id="PVWQ01000008">
    <property type="protein sequence ID" value="RDW74654.1"/>
    <property type="molecule type" value="Genomic_DNA"/>
</dbReference>
<dbReference type="STRING" id="1810919.A0A3D8RL68"/>
<dbReference type="Proteomes" id="UP000256690">
    <property type="component" value="Unassembled WGS sequence"/>
</dbReference>
<evidence type="ECO:0000313" key="3">
    <source>
        <dbReference type="Proteomes" id="UP000256690"/>
    </source>
</evidence>
<feature type="region of interest" description="Disordered" evidence="1">
    <location>
        <begin position="1910"/>
        <end position="1939"/>
    </location>
</feature>
<organism evidence="2 3">
    <name type="scientific">Aspergillus mulundensis</name>
    <dbReference type="NCBI Taxonomy" id="1810919"/>
    <lineage>
        <taxon>Eukaryota</taxon>
        <taxon>Fungi</taxon>
        <taxon>Dikarya</taxon>
        <taxon>Ascomycota</taxon>
        <taxon>Pezizomycotina</taxon>
        <taxon>Eurotiomycetes</taxon>
        <taxon>Eurotiomycetidae</taxon>
        <taxon>Eurotiales</taxon>
        <taxon>Aspergillaceae</taxon>
        <taxon>Aspergillus</taxon>
        <taxon>Aspergillus subgen. Nidulantes</taxon>
    </lineage>
</organism>
<reference evidence="2 3" key="1">
    <citation type="journal article" date="2018" name="IMA Fungus">
        <title>IMA Genome-F 9: Draft genome sequence of Annulohypoxylon stygium, Aspergillus mulundensis, Berkeleyomyces basicola (syn. Thielaviopsis basicola), Ceratocystis smalleyi, two Cercospora beticola strains, Coleophoma cylindrospora, Fusarium fracticaudum, Phialophora cf. hyalina, and Morchella septimelata.</title>
        <authorList>
            <person name="Wingfield B.D."/>
            <person name="Bills G.F."/>
            <person name="Dong Y."/>
            <person name="Huang W."/>
            <person name="Nel W.J."/>
            <person name="Swalarsk-Parry B.S."/>
            <person name="Vaghefi N."/>
            <person name="Wilken P.M."/>
            <person name="An Z."/>
            <person name="de Beer Z.W."/>
            <person name="De Vos L."/>
            <person name="Chen L."/>
            <person name="Duong T.A."/>
            <person name="Gao Y."/>
            <person name="Hammerbacher A."/>
            <person name="Kikkert J.R."/>
            <person name="Li Y."/>
            <person name="Li H."/>
            <person name="Li K."/>
            <person name="Li Q."/>
            <person name="Liu X."/>
            <person name="Ma X."/>
            <person name="Naidoo K."/>
            <person name="Pethybridge S.J."/>
            <person name="Sun J."/>
            <person name="Steenkamp E.T."/>
            <person name="van der Nest M.A."/>
            <person name="van Wyk S."/>
            <person name="Wingfield M.J."/>
            <person name="Xiong C."/>
            <person name="Yue Q."/>
            <person name="Zhang X."/>
        </authorList>
    </citation>
    <scope>NUCLEOTIDE SEQUENCE [LARGE SCALE GENOMIC DNA]</scope>
    <source>
        <strain evidence="2 3">DSM 5745</strain>
    </source>
</reference>
<gene>
    <name evidence="2" type="ORF">DSM5745_07316</name>
</gene>
<protein>
    <submittedName>
        <fullName evidence="2">Uncharacterized protein</fullName>
    </submittedName>
</protein>
<dbReference type="OrthoDB" id="1262810at2759"/>
<dbReference type="InterPro" id="IPR052957">
    <property type="entry name" value="Auxin_embryo_med"/>
</dbReference>
<dbReference type="InterPro" id="IPR055530">
    <property type="entry name" value="DUF7104"/>
</dbReference>
<dbReference type="PANTHER" id="PTHR32387:SF0">
    <property type="entry name" value="PROTEIN NO VEIN"/>
    <property type="match status" value="1"/>
</dbReference>
<evidence type="ECO:0000313" key="2">
    <source>
        <dbReference type="EMBL" id="RDW74654.1"/>
    </source>
</evidence>
<sequence>MVLTEERAREIVSEIYKQTGGLSNIPAELSETTARSRIIDNRFIYEFIQHAENSSYSEATSQREEPFLIFRFNQNRITVDSNSDGLEESDIRAIWSAGKSRKKGKTDEKGNVFRSAFRIAQKVQIQSGQFCFSIRHREGEHDPGMATPVNEPHQALPDFVRTRFTLSHIYSDQYQGFGARLNGLPHAIIAFLSTIKTVRFSYFSSAEGMISKTFHQCLEGSSLKLTVTQDGIATEHNYITFRKQVTASAGEGSLPKEVDMVLAFPLDEQKIDEQPCVYAGLPLRKVGLNFLVQSDFETEDNKLDFAVCPWNDSLLHQLPKVFCPALERLCSRTDVERFWPLFLPKVDAIDPHWCVFFESVQKELKRLHVFKTAKGALKSQEKVRYLAPECCDCHGNPLIEDSAEDFYLAPQYAEYHEILKPFGLQPVSTRQLLDRLYPYLEGVRPRYLYDKQLDNDWHNRVASLLLSWMYPPTDPVAMEVEQLCVVPITSGTRSSLLRLESPKKLDIYFPHDISGNRIPDPLNSVPIASVVDGPRKQLFAQLGVKQAGPAFVIEQICEWNTTILVPTLDQAIRNLRYMFLAATDQKLLNAQCILLYDVDGKLLAMPRREFNEWLRDEDVYFKTEDKYGMSAVLQYIQSRFPDQEHPHIQFLHPDYTTQFQPDAAWARWLAEVGPIRYAPRLQTQGSPAQPAEVLLYIVGYAPELMIEILKEHWEVYKEELANAAPETVSVIKHARVPVECGTETLAESFLGTSEQRSLWSGEHLTNRFPFLTISFDWKCEDRFDWEFLSRFGVVTTITSKFLIASAKELSRVLPRQHAKEGFFKLYEILAEDAFEAFWEHAPTIDLVYIPRSGPDDQLVRIADCAWDVGILDNKHVLASHVEYALNPKVEQLFRRVLNSDGADWATCLSKLSRLQKELTVSQEFLNEIYRNIMEGSQDDHGWRTIRDRFETSKLIYSSRDTIWRPPSLCVWSACPYIGGKHGIRDIYPNLDRLFVDGLQVSAPAISTYVDEIRSITMGNINRNEMLVVIKELSSLGPTAQDVEPLKFVKFLPVRNRATRITYVTVDEPFFISDDDRLQLDPAVPVLDFGAEDVRRSRRFLSALGLEKRFVSGQIVEKTLTVSGAEESAELTEELRQKAESLFRCTLQYGSPRSLHPEDTIRKLFSHATVYTATGFRRYFGMNDGLMTEVGHEGRLHFEEVGGAFRLYVPRDRKQRSICYATELPEALVRCLQIDDKAACGMFATVLRHPADTLDAILDEKGIIRPSAQLEPISLKASDEYIRMQNDRLPYLEALEKKYNFQHSDIGAVNETSVLSEYLKFKRADRTLSIIEAALKAAAETVESDQMTLLLDYLRVQGQAITISEAVLEAAARNEICGQDNLALLLRYSQSCGRFVDITASTLQVAARNEPQGLKIMRLLLEYADDRSKEVNINAAVLKAAVENTESGDDLLALILEHQDTVPITQEIVIAAAENLQLGHEIVNLLLIYDGAISTTPALLEAAAGNPRHGLRLITLLLRDGRKIVATEDLIISAVYNDDFGVEILTFLQDHNIGPLLVSEKVLLATVESENSPELIDLFMRIHGGNLPITDAVLEAAASSPECDDEYFARLLELSDSDIQFTEEIMIRAVHDSEKISLMVDTGARITEKVLIAAAGKVEWCLERSLLDGLQDQSILITDAVLEAAAGNPVHGLEAMTLLLDYWGQDIRISERVLLAAAANPDGPNIIYLLFDRDPDLEVTEAVMIAATGAGINMLEELLKRWPAGLPFGITEALLDAIAGSWHCGARALRLLLEIGVEDDIFPVTNGTLIKAACNTHCGYEVTALLLDHGGEDVEAMITEDVLIAAVGNSLWGLEILALLLDRGNIDTFSMNVLTAAERNVWCGEEMMAMLLRHQVGEDGEVRLDGEFCEGADVSDDSSEGTEVPVSAYSSDVYDTAGSD</sequence>
<dbReference type="PANTHER" id="PTHR32387">
    <property type="entry name" value="WU:FJ29H11"/>
    <property type="match status" value="1"/>
</dbReference>
<dbReference type="Pfam" id="PF23397">
    <property type="entry name" value="DUF7104"/>
    <property type="match status" value="6"/>
</dbReference>
<dbReference type="RefSeq" id="XP_026602422.1">
    <property type="nucleotide sequence ID" value="XM_026749332.1"/>
</dbReference>
<dbReference type="GeneID" id="38117686"/>
<feature type="compositionally biased region" description="Acidic residues" evidence="1">
    <location>
        <begin position="1910"/>
        <end position="1919"/>
    </location>
</feature>